<keyword evidence="2" id="KW-0540">Nuclease</keyword>
<dbReference type="AlphaFoldDB" id="A0A2M8ART1"/>
<dbReference type="GO" id="GO:0005524">
    <property type="term" value="F:ATP binding"/>
    <property type="evidence" value="ECO:0007669"/>
    <property type="project" value="InterPro"/>
</dbReference>
<dbReference type="Gene3D" id="3.40.50.300">
    <property type="entry name" value="P-loop containing nucleotide triphosphate hydrolases"/>
    <property type="match status" value="2"/>
</dbReference>
<dbReference type="PANTHER" id="PTHR47396">
    <property type="entry name" value="TYPE I RESTRICTION ENZYME ECOKI R PROTEIN"/>
    <property type="match status" value="1"/>
</dbReference>
<dbReference type="SUPFAM" id="SSF52540">
    <property type="entry name" value="P-loop containing nucleoside triphosphate hydrolases"/>
    <property type="match status" value="2"/>
</dbReference>
<evidence type="ECO:0000259" key="1">
    <source>
        <dbReference type="Pfam" id="PF04851"/>
    </source>
</evidence>
<dbReference type="GO" id="GO:0016787">
    <property type="term" value="F:hydrolase activity"/>
    <property type="evidence" value="ECO:0007669"/>
    <property type="project" value="InterPro"/>
</dbReference>
<dbReference type="EMBL" id="PFUI01000225">
    <property type="protein sequence ID" value="PJB28828.1"/>
    <property type="molecule type" value="Genomic_DNA"/>
</dbReference>
<comment type="caution">
    <text evidence="2">The sequence shown here is derived from an EMBL/GenBank/DDBJ whole genome shotgun (WGS) entry which is preliminary data.</text>
</comment>
<gene>
    <name evidence="2" type="ORF">CO110_08525</name>
</gene>
<reference evidence="3" key="1">
    <citation type="submission" date="2017-09" db="EMBL/GenBank/DDBJ databases">
        <title>Depth-based differentiation of microbial function through sediment-hosted aquifers and enrichment of novel symbionts in the deep terrestrial subsurface.</title>
        <authorList>
            <person name="Probst A.J."/>
            <person name="Ladd B."/>
            <person name="Jarett J.K."/>
            <person name="Geller-Mcgrath D.E."/>
            <person name="Sieber C.M.K."/>
            <person name="Emerson J.B."/>
            <person name="Anantharaman K."/>
            <person name="Thomas B.C."/>
            <person name="Malmstrom R."/>
            <person name="Stieglmeier M."/>
            <person name="Klingl A."/>
            <person name="Woyke T."/>
            <person name="Ryan C.M."/>
            <person name="Banfield J.F."/>
        </authorList>
    </citation>
    <scope>NUCLEOTIDE SEQUENCE [LARGE SCALE GENOMIC DNA]</scope>
</reference>
<dbReference type="InterPro" id="IPR027417">
    <property type="entry name" value="P-loop_NTPase"/>
</dbReference>
<evidence type="ECO:0000313" key="3">
    <source>
        <dbReference type="Proteomes" id="UP000231366"/>
    </source>
</evidence>
<organism evidence="2 3">
    <name type="scientific">Candidatus Desantisbacteria bacterium CG_4_9_14_3_um_filter_40_11</name>
    <dbReference type="NCBI Taxonomy" id="1974546"/>
    <lineage>
        <taxon>Bacteria</taxon>
        <taxon>Candidatus Desantisiibacteriota</taxon>
    </lineage>
</organism>
<dbReference type="Pfam" id="PF04851">
    <property type="entry name" value="ResIII"/>
    <property type="match status" value="1"/>
</dbReference>
<dbReference type="GO" id="GO:0003677">
    <property type="term" value="F:DNA binding"/>
    <property type="evidence" value="ECO:0007669"/>
    <property type="project" value="InterPro"/>
</dbReference>
<keyword evidence="2" id="KW-0255">Endonuclease</keyword>
<accession>A0A2M8ART1</accession>
<dbReference type="InterPro" id="IPR006935">
    <property type="entry name" value="Helicase/UvrB_N"/>
</dbReference>
<name>A0A2M8ART1_9BACT</name>
<dbReference type="GO" id="GO:0005829">
    <property type="term" value="C:cytosol"/>
    <property type="evidence" value="ECO:0007669"/>
    <property type="project" value="TreeGrafter"/>
</dbReference>
<dbReference type="InterPro" id="IPR050742">
    <property type="entry name" value="Helicase_Restrict-Modif_Enz"/>
</dbReference>
<proteinExistence type="predicted"/>
<sequence>MQEIKIYKTANLVLQVNKNYDPAKLNLAAWDRYLDILCVDRQFQKESIQKAIIFLASGLYKDIRDVVTENYNNARNTEMRSRYNTIDDYLRQLQLPNKLSATIDLATGTGKSYVIYGIAQIMLGLGLVDRVLVLCPSLTIEDGLLEKFMALSQDATLLKAIPEESKWKNPSIKTADTTIKKGDICVENIHAAYEKTGSSIKDSFAGNGERTLVLNDECHHIFNPIEGRNKESQSLKKWKEFLLSPDYNFKYILGFTGTAYIKDEYFNDVIYRYSLRQAVDGRIVKMVDYVSKNDDADTEIKFQEIHDNHRQNVNQYRKVKSLTILVTKDITGAKRLATELSEFLMDKEGLNAQEVEKKVLIVTSANEHKANIRKLKEVDNLYNKVEWIVSVSMLTEGWDVKNVFQIVPWEDRAFNSKLLIAQVLGRGLRIPPPYQSSQPKVRVFNHDSWSRNIRGLVEEIMEIELKLTSSPLADGERTKYHFEVFNIDYTRNPQEKFSERRHDEFDYRKGYIKIQSQIEDLEKDTEYTNLLGVSESKNTLIHYATYTIDEIVNKIFSELHLREWEGKILKLPTGDYSKENLPPKEEIRKIIRQSMEEVGIKGDRLTETNKIKIESSFNTLLRKTGKTTFYERKAKKPFTISTQNMDKESLAVGNLRQNATVFYSSSYGKELETELREVLDAVIEDGTFPRNASKEINNFLLKTPLDLTLTNYEPERRFIERLCKTENAKNIDAWVKSRDVGFYPIEYSMTSSAGKHSKTQTFNPDFFIKVTQSKKTHFVVVEIKSDGDVSDENKAKLKYARQHFEDLNKELAEQSISQVYHFHFLSPKSYDVFFDALANGYLLKDKFRSDLEDKLEDDEQE</sequence>
<feature type="domain" description="Helicase/UvrB N-terminal" evidence="1">
    <location>
        <begin position="87"/>
        <end position="259"/>
    </location>
</feature>
<evidence type="ECO:0000313" key="2">
    <source>
        <dbReference type="EMBL" id="PJB28828.1"/>
    </source>
</evidence>
<keyword evidence="2" id="KW-0378">Hydrolase</keyword>
<dbReference type="GO" id="GO:0004519">
    <property type="term" value="F:endonuclease activity"/>
    <property type="evidence" value="ECO:0007669"/>
    <property type="project" value="UniProtKB-KW"/>
</dbReference>
<dbReference type="Proteomes" id="UP000231366">
    <property type="component" value="Unassembled WGS sequence"/>
</dbReference>
<dbReference type="PANTHER" id="PTHR47396:SF1">
    <property type="entry name" value="ATP-DEPENDENT HELICASE IRC3-RELATED"/>
    <property type="match status" value="1"/>
</dbReference>
<protein>
    <submittedName>
        <fullName evidence="2">Restriction endonuclease subunit R</fullName>
    </submittedName>
</protein>